<name>A0ABY5PDT1_9ACTN</name>
<proteinExistence type="predicted"/>
<dbReference type="InterPro" id="IPR032466">
    <property type="entry name" value="Metal_Hydrolase"/>
</dbReference>
<dbReference type="InterPro" id="IPR013108">
    <property type="entry name" value="Amidohydro_3"/>
</dbReference>
<keyword evidence="3" id="KW-1185">Reference proteome</keyword>
<dbReference type="PANTHER" id="PTHR32027:SF0">
    <property type="entry name" value="CYTOSINE DEAMINASE"/>
    <property type="match status" value="1"/>
</dbReference>
<protein>
    <submittedName>
        <fullName evidence="2">Amidohydrolase family protein</fullName>
    </submittedName>
</protein>
<dbReference type="Gene3D" id="3.20.20.140">
    <property type="entry name" value="Metal-dependent hydrolases"/>
    <property type="match status" value="1"/>
</dbReference>
<dbReference type="SUPFAM" id="SSF51556">
    <property type="entry name" value="Metallo-dependent hydrolases"/>
    <property type="match status" value="1"/>
</dbReference>
<dbReference type="Pfam" id="PF07969">
    <property type="entry name" value="Amidohydro_3"/>
    <property type="match status" value="1"/>
</dbReference>
<dbReference type="PANTHER" id="PTHR32027">
    <property type="entry name" value="CYTOSINE DEAMINASE"/>
    <property type="match status" value="1"/>
</dbReference>
<organism evidence="2 3">
    <name type="scientific">Svornostia abyssi</name>
    <dbReference type="NCBI Taxonomy" id="2898438"/>
    <lineage>
        <taxon>Bacteria</taxon>
        <taxon>Bacillati</taxon>
        <taxon>Actinomycetota</taxon>
        <taxon>Thermoleophilia</taxon>
        <taxon>Solirubrobacterales</taxon>
        <taxon>Baekduiaceae</taxon>
        <taxon>Svornostia</taxon>
    </lineage>
</organism>
<dbReference type="InterPro" id="IPR052349">
    <property type="entry name" value="Metallo-hydrolase_Enzymes"/>
</dbReference>
<gene>
    <name evidence="2" type="ORF">LRS13_19350</name>
</gene>
<accession>A0ABY5PDT1</accession>
<dbReference type="EMBL" id="CP088295">
    <property type="protein sequence ID" value="UUY02820.1"/>
    <property type="molecule type" value="Genomic_DNA"/>
</dbReference>
<evidence type="ECO:0000313" key="2">
    <source>
        <dbReference type="EMBL" id="UUY02820.1"/>
    </source>
</evidence>
<sequence>MRRHVDFCLDLARRRDADVHVLADDSDDPAQRSLEYLAQRTVEVGWEGRVTVSHAGALAAYDEPHARHVVGLVAAAGISVCTNPQISLLLQGRDDRGCVRRGTTRVRELLDAGVNVLAGQDDVDDPYYPLGRADQLEVASFVAHVCQLAWPDELETVMDMVTVNAARAMGVADEYGLEPGDRADIVVVGAPDVRTAVAEQPPRRYVISHGRLACEARVQRTRHPR</sequence>
<dbReference type="RefSeq" id="WP_353863343.1">
    <property type="nucleotide sequence ID" value="NZ_CP088295.1"/>
</dbReference>
<dbReference type="Proteomes" id="UP001058860">
    <property type="component" value="Chromosome"/>
</dbReference>
<evidence type="ECO:0000259" key="1">
    <source>
        <dbReference type="Pfam" id="PF07969"/>
    </source>
</evidence>
<reference evidence="3" key="1">
    <citation type="submission" date="2021-11" db="EMBL/GenBank/DDBJ databases">
        <title>Cultivation dependent microbiological survey of springs from the worlds oldest radium mine currently devoted to the extraction of radon-saturated water.</title>
        <authorList>
            <person name="Kapinusova G."/>
            <person name="Smrhova T."/>
            <person name="Strejcek M."/>
            <person name="Suman J."/>
            <person name="Jani K."/>
            <person name="Pajer P."/>
            <person name="Uhlik O."/>
        </authorList>
    </citation>
    <scope>NUCLEOTIDE SEQUENCE [LARGE SCALE GENOMIC DNA]</scope>
    <source>
        <strain evidence="3">J379</strain>
    </source>
</reference>
<evidence type="ECO:0000313" key="3">
    <source>
        <dbReference type="Proteomes" id="UP001058860"/>
    </source>
</evidence>
<feature type="domain" description="Amidohydrolase 3" evidence="1">
    <location>
        <begin position="6"/>
        <end position="211"/>
    </location>
</feature>